<feature type="non-terminal residue" evidence="2">
    <location>
        <position position="146"/>
    </location>
</feature>
<dbReference type="GO" id="GO:0005737">
    <property type="term" value="C:cytoplasm"/>
    <property type="evidence" value="ECO:0007669"/>
    <property type="project" value="TreeGrafter"/>
</dbReference>
<keyword evidence="3" id="KW-1185">Reference proteome</keyword>
<evidence type="ECO:0000259" key="1">
    <source>
        <dbReference type="Pfam" id="PF06395"/>
    </source>
</evidence>
<name>A0A9P6FKD2_9FUNG</name>
<dbReference type="PANTHER" id="PTHR47339">
    <property type="entry name" value="CELL DIVISION CONTROL PROTEIN 24"/>
    <property type="match status" value="1"/>
</dbReference>
<dbReference type="GO" id="GO:0005634">
    <property type="term" value="C:nucleus"/>
    <property type="evidence" value="ECO:0007669"/>
    <property type="project" value="TreeGrafter"/>
</dbReference>
<dbReference type="InterPro" id="IPR036872">
    <property type="entry name" value="CH_dom_sf"/>
</dbReference>
<proteinExistence type="predicted"/>
<accession>A0A9P6FKD2</accession>
<dbReference type="PANTHER" id="PTHR47339:SF1">
    <property type="entry name" value="CELL DIVISION CONTROL PROTEIN 24"/>
    <property type="match status" value="1"/>
</dbReference>
<comment type="caution">
    <text evidence="2">The sequence shown here is derived from an EMBL/GenBank/DDBJ whole genome shotgun (WGS) entry which is preliminary data.</text>
</comment>
<dbReference type="GO" id="GO:0043332">
    <property type="term" value="C:mating projection tip"/>
    <property type="evidence" value="ECO:0007669"/>
    <property type="project" value="TreeGrafter"/>
</dbReference>
<dbReference type="EMBL" id="JAABOA010005740">
    <property type="protein sequence ID" value="KAF9574043.1"/>
    <property type="molecule type" value="Genomic_DNA"/>
</dbReference>
<protein>
    <recommendedName>
        <fullName evidence="1">Cdc24/Scd1 N-terminal domain-containing protein</fullName>
    </recommendedName>
</protein>
<dbReference type="Pfam" id="PF06395">
    <property type="entry name" value="CDC24"/>
    <property type="match status" value="1"/>
</dbReference>
<dbReference type="AlphaFoldDB" id="A0A9P6FKD2"/>
<feature type="domain" description="Cdc24/Scd1 N-terminal" evidence="1">
    <location>
        <begin position="65"/>
        <end position="146"/>
    </location>
</feature>
<evidence type="ECO:0000313" key="2">
    <source>
        <dbReference type="EMBL" id="KAF9574043.1"/>
    </source>
</evidence>
<dbReference type="InterPro" id="IPR053026">
    <property type="entry name" value="CDC42_GEF"/>
</dbReference>
<reference evidence="2" key="1">
    <citation type="journal article" date="2020" name="Fungal Divers.">
        <title>Resolving the Mortierellaceae phylogeny through synthesis of multi-gene phylogenetics and phylogenomics.</title>
        <authorList>
            <person name="Vandepol N."/>
            <person name="Liber J."/>
            <person name="Desiro A."/>
            <person name="Na H."/>
            <person name="Kennedy M."/>
            <person name="Barry K."/>
            <person name="Grigoriev I.V."/>
            <person name="Miller A.N."/>
            <person name="O'Donnell K."/>
            <person name="Stajich J.E."/>
            <person name="Bonito G."/>
        </authorList>
    </citation>
    <scope>NUCLEOTIDE SEQUENCE</scope>
    <source>
        <strain evidence="2">KOD1015</strain>
    </source>
</reference>
<dbReference type="InterPro" id="IPR010481">
    <property type="entry name" value="Cdc24/Scd1_N"/>
</dbReference>
<dbReference type="Gene3D" id="1.10.418.10">
    <property type="entry name" value="Calponin-like domain"/>
    <property type="match status" value="1"/>
</dbReference>
<dbReference type="Proteomes" id="UP000780801">
    <property type="component" value="Unassembled WGS sequence"/>
</dbReference>
<dbReference type="GO" id="GO:0031106">
    <property type="term" value="P:septin ring organization"/>
    <property type="evidence" value="ECO:0007669"/>
    <property type="project" value="TreeGrafter"/>
</dbReference>
<dbReference type="GO" id="GO:0030010">
    <property type="term" value="P:establishment of cell polarity"/>
    <property type="evidence" value="ECO:0007669"/>
    <property type="project" value="TreeGrafter"/>
</dbReference>
<dbReference type="OrthoDB" id="1594986at2759"/>
<gene>
    <name evidence="2" type="ORF">BGW38_008359</name>
</gene>
<sequence>MPSTPTYVEQPPPPLLRANSIVSLYQSCLTVMERLSGVPDFEAYLDQDLLRSVQAGDPEKNIPNDPVHQLWGLLRLGAPLACIFNGLRPKEPLKVNNADANLSNLNACKASVFHFIVACRQELQFAESDLFTISELYQDNTNGFVK</sequence>
<evidence type="ECO:0000313" key="3">
    <source>
        <dbReference type="Proteomes" id="UP000780801"/>
    </source>
</evidence>
<organism evidence="2 3">
    <name type="scientific">Lunasporangiospora selenospora</name>
    <dbReference type="NCBI Taxonomy" id="979761"/>
    <lineage>
        <taxon>Eukaryota</taxon>
        <taxon>Fungi</taxon>
        <taxon>Fungi incertae sedis</taxon>
        <taxon>Mucoromycota</taxon>
        <taxon>Mortierellomycotina</taxon>
        <taxon>Mortierellomycetes</taxon>
        <taxon>Mortierellales</taxon>
        <taxon>Mortierellaceae</taxon>
        <taxon>Lunasporangiospora</taxon>
    </lineage>
</organism>
<dbReference type="GO" id="GO:0000935">
    <property type="term" value="C:division septum"/>
    <property type="evidence" value="ECO:0007669"/>
    <property type="project" value="TreeGrafter"/>
</dbReference>